<dbReference type="GO" id="GO:0005524">
    <property type="term" value="F:ATP binding"/>
    <property type="evidence" value="ECO:0007669"/>
    <property type="project" value="TreeGrafter"/>
</dbReference>
<dbReference type="GO" id="GO:0046872">
    <property type="term" value="F:metal ion binding"/>
    <property type="evidence" value="ECO:0007669"/>
    <property type="project" value="UniProtKB-KW"/>
</dbReference>
<keyword evidence="5" id="KW-0963">Cytoplasm</keyword>
<keyword evidence="6" id="KW-0808">Transferase</keyword>
<evidence type="ECO:0000313" key="12">
    <source>
        <dbReference type="EMBL" id="SVE49588.1"/>
    </source>
</evidence>
<dbReference type="UniPathway" id="UPA00109">
    <property type="reaction ID" value="UER00182"/>
</dbReference>
<dbReference type="GO" id="GO:0003872">
    <property type="term" value="F:6-phosphofructokinase activity"/>
    <property type="evidence" value="ECO:0007669"/>
    <property type="project" value="UniProtKB-EC"/>
</dbReference>
<dbReference type="GO" id="GO:0070095">
    <property type="term" value="F:fructose-6-phosphate binding"/>
    <property type="evidence" value="ECO:0007669"/>
    <property type="project" value="TreeGrafter"/>
</dbReference>
<evidence type="ECO:0000256" key="10">
    <source>
        <dbReference type="ARBA" id="ARBA00023152"/>
    </source>
</evidence>
<dbReference type="GO" id="GO:0005945">
    <property type="term" value="C:6-phosphofructokinase complex"/>
    <property type="evidence" value="ECO:0007669"/>
    <property type="project" value="TreeGrafter"/>
</dbReference>
<keyword evidence="10" id="KW-0324">Glycolysis</keyword>
<dbReference type="EC" id="2.7.1.11" evidence="4"/>
<organism evidence="12">
    <name type="scientific">marine metagenome</name>
    <dbReference type="NCBI Taxonomy" id="408172"/>
    <lineage>
        <taxon>unclassified sequences</taxon>
        <taxon>metagenomes</taxon>
        <taxon>ecological metagenomes</taxon>
    </lineage>
</organism>
<dbReference type="InterPro" id="IPR035966">
    <property type="entry name" value="PKF_sf"/>
</dbReference>
<dbReference type="GO" id="GO:0006002">
    <property type="term" value="P:fructose 6-phosphate metabolic process"/>
    <property type="evidence" value="ECO:0007669"/>
    <property type="project" value="InterPro"/>
</dbReference>
<proteinExistence type="predicted"/>
<evidence type="ECO:0000256" key="3">
    <source>
        <dbReference type="ARBA" id="ARBA00004679"/>
    </source>
</evidence>
<dbReference type="GO" id="GO:0061621">
    <property type="term" value="P:canonical glycolysis"/>
    <property type="evidence" value="ECO:0007669"/>
    <property type="project" value="TreeGrafter"/>
</dbReference>
<comment type="cofactor">
    <cofactor evidence="1">
        <name>Mg(2+)</name>
        <dbReference type="ChEBI" id="CHEBI:18420"/>
    </cofactor>
</comment>
<evidence type="ECO:0000256" key="9">
    <source>
        <dbReference type="ARBA" id="ARBA00022842"/>
    </source>
</evidence>
<evidence type="ECO:0000256" key="6">
    <source>
        <dbReference type="ARBA" id="ARBA00022679"/>
    </source>
</evidence>
<evidence type="ECO:0000256" key="8">
    <source>
        <dbReference type="ARBA" id="ARBA00022777"/>
    </source>
</evidence>
<dbReference type="InterPro" id="IPR000023">
    <property type="entry name" value="Phosphofructokinase_dom"/>
</dbReference>
<dbReference type="GO" id="GO:0042802">
    <property type="term" value="F:identical protein binding"/>
    <property type="evidence" value="ECO:0007669"/>
    <property type="project" value="TreeGrafter"/>
</dbReference>
<evidence type="ECO:0000256" key="5">
    <source>
        <dbReference type="ARBA" id="ARBA00022490"/>
    </source>
</evidence>
<keyword evidence="9" id="KW-0460">Magnesium</keyword>
<evidence type="ECO:0000259" key="11">
    <source>
        <dbReference type="Pfam" id="PF00365"/>
    </source>
</evidence>
<keyword evidence="8" id="KW-0418">Kinase</keyword>
<dbReference type="GO" id="GO:0048029">
    <property type="term" value="F:monosaccharide binding"/>
    <property type="evidence" value="ECO:0007669"/>
    <property type="project" value="TreeGrafter"/>
</dbReference>
<comment type="subcellular location">
    <subcellularLocation>
        <location evidence="2">Cytoplasm</location>
    </subcellularLocation>
</comment>
<accession>A0A383E0G1</accession>
<reference evidence="12" key="1">
    <citation type="submission" date="2018-05" db="EMBL/GenBank/DDBJ databases">
        <authorList>
            <person name="Lanie J.A."/>
            <person name="Ng W.-L."/>
            <person name="Kazmierczak K.M."/>
            <person name="Andrzejewski T.M."/>
            <person name="Davidsen T.M."/>
            <person name="Wayne K.J."/>
            <person name="Tettelin H."/>
            <person name="Glass J.I."/>
            <person name="Rusch D."/>
            <person name="Podicherti R."/>
            <person name="Tsui H.-C.T."/>
            <person name="Winkler M.E."/>
        </authorList>
    </citation>
    <scope>NUCLEOTIDE SEQUENCE</scope>
</reference>
<sequence>ALDMLQPTAASHKRLMILEVMGRDAGHIALNAGIAGGADIILIPEIPYTLKDIAKHIEEIRSQGRNHALMIVAEAVKKEDGMKVTVTHVDGQVRLGGTGAYLADKIYELTETETRVTVLGYLQRGSQPSPRDRLIGSAFGVHAVDMIANNKFNRIAVWQNRSVTDVHLNEVINKSKTVDPRGHLVKIARGLGIYLGKLS</sequence>
<dbReference type="InterPro" id="IPR022953">
    <property type="entry name" value="ATP_PFK"/>
</dbReference>
<dbReference type="FunFam" id="3.40.50.460:FF:000002">
    <property type="entry name" value="ATP-dependent 6-phosphofructokinase"/>
    <property type="match status" value="1"/>
</dbReference>
<protein>
    <recommendedName>
        <fullName evidence="4">6-phosphofructokinase</fullName>
        <ecNumber evidence="4">2.7.1.11</ecNumber>
    </recommendedName>
</protein>
<feature type="domain" description="Phosphofructokinase" evidence="11">
    <location>
        <begin position="1"/>
        <end position="147"/>
    </location>
</feature>
<gene>
    <name evidence="12" type="ORF">METZ01_LOCUS502442</name>
</gene>
<dbReference type="PRINTS" id="PR00476">
    <property type="entry name" value="PHFRCTKINASE"/>
</dbReference>
<dbReference type="GO" id="GO:0030388">
    <property type="term" value="P:fructose 1,6-bisphosphate metabolic process"/>
    <property type="evidence" value="ECO:0007669"/>
    <property type="project" value="TreeGrafter"/>
</dbReference>
<dbReference type="EMBL" id="UINC01221305">
    <property type="protein sequence ID" value="SVE49588.1"/>
    <property type="molecule type" value="Genomic_DNA"/>
</dbReference>
<dbReference type="SUPFAM" id="SSF53784">
    <property type="entry name" value="Phosphofructokinase"/>
    <property type="match status" value="1"/>
</dbReference>
<dbReference type="GO" id="GO:0016208">
    <property type="term" value="F:AMP binding"/>
    <property type="evidence" value="ECO:0007669"/>
    <property type="project" value="TreeGrafter"/>
</dbReference>
<evidence type="ECO:0000256" key="2">
    <source>
        <dbReference type="ARBA" id="ARBA00004496"/>
    </source>
</evidence>
<dbReference type="AlphaFoldDB" id="A0A383E0G1"/>
<dbReference type="PANTHER" id="PTHR13697">
    <property type="entry name" value="PHOSPHOFRUCTOKINASE"/>
    <property type="match status" value="1"/>
</dbReference>
<dbReference type="Pfam" id="PF00365">
    <property type="entry name" value="PFK"/>
    <property type="match status" value="1"/>
</dbReference>
<evidence type="ECO:0000256" key="1">
    <source>
        <dbReference type="ARBA" id="ARBA00001946"/>
    </source>
</evidence>
<keyword evidence="7" id="KW-0479">Metal-binding</keyword>
<dbReference type="PANTHER" id="PTHR13697:SF52">
    <property type="entry name" value="ATP-DEPENDENT 6-PHOSPHOFRUCTOKINASE 3"/>
    <property type="match status" value="1"/>
</dbReference>
<comment type="pathway">
    <text evidence="3">Carbohydrate degradation; glycolysis; D-glyceraldehyde 3-phosphate and glycerone phosphate from D-glucose: step 3/4.</text>
</comment>
<evidence type="ECO:0000256" key="7">
    <source>
        <dbReference type="ARBA" id="ARBA00022723"/>
    </source>
</evidence>
<dbReference type="Gene3D" id="3.40.50.460">
    <property type="entry name" value="Phosphofructokinase domain"/>
    <property type="match status" value="1"/>
</dbReference>
<evidence type="ECO:0000256" key="4">
    <source>
        <dbReference type="ARBA" id="ARBA00012055"/>
    </source>
</evidence>
<name>A0A383E0G1_9ZZZZ</name>
<feature type="non-terminal residue" evidence="12">
    <location>
        <position position="1"/>
    </location>
</feature>